<evidence type="ECO:0000256" key="2">
    <source>
        <dbReference type="ARBA" id="ARBA00023125"/>
    </source>
</evidence>
<dbReference type="PANTHER" id="PTHR30055">
    <property type="entry name" value="HTH-TYPE TRANSCRIPTIONAL REGULATOR RUTR"/>
    <property type="match status" value="1"/>
</dbReference>
<dbReference type="Proteomes" id="UP000293671">
    <property type="component" value="Unassembled WGS sequence"/>
</dbReference>
<dbReference type="EMBL" id="SHKP01000006">
    <property type="protein sequence ID" value="RZT97696.1"/>
    <property type="molecule type" value="Genomic_DNA"/>
</dbReference>
<feature type="DNA-binding region" description="H-T-H motif" evidence="4">
    <location>
        <begin position="45"/>
        <end position="64"/>
    </location>
</feature>
<feature type="domain" description="HTH tetR-type" evidence="6">
    <location>
        <begin position="22"/>
        <end position="82"/>
    </location>
</feature>
<proteinExistence type="predicted"/>
<keyword evidence="1" id="KW-0805">Transcription regulation</keyword>
<dbReference type="InterPro" id="IPR036271">
    <property type="entry name" value="Tet_transcr_reg_TetR-rel_C_sf"/>
</dbReference>
<keyword evidence="8" id="KW-1185">Reference proteome</keyword>
<dbReference type="Pfam" id="PF16859">
    <property type="entry name" value="TetR_C_11"/>
    <property type="match status" value="1"/>
</dbReference>
<evidence type="ECO:0000256" key="1">
    <source>
        <dbReference type="ARBA" id="ARBA00023015"/>
    </source>
</evidence>
<name>A0A4Q7VMX8_9BURK</name>
<evidence type="ECO:0000313" key="8">
    <source>
        <dbReference type="Proteomes" id="UP000293671"/>
    </source>
</evidence>
<gene>
    <name evidence="7" type="ORF">EV670_2089</name>
</gene>
<dbReference type="InterPro" id="IPR001647">
    <property type="entry name" value="HTH_TetR"/>
</dbReference>
<dbReference type="InterPro" id="IPR011075">
    <property type="entry name" value="TetR_C"/>
</dbReference>
<dbReference type="PROSITE" id="PS50977">
    <property type="entry name" value="HTH_TETR_2"/>
    <property type="match status" value="1"/>
</dbReference>
<dbReference type="Gene3D" id="1.10.357.10">
    <property type="entry name" value="Tetracycline Repressor, domain 2"/>
    <property type="match status" value="1"/>
</dbReference>
<dbReference type="FunFam" id="1.10.10.60:FF:000141">
    <property type="entry name" value="TetR family transcriptional regulator"/>
    <property type="match status" value="1"/>
</dbReference>
<dbReference type="SUPFAM" id="SSF46689">
    <property type="entry name" value="Homeodomain-like"/>
    <property type="match status" value="1"/>
</dbReference>
<dbReference type="AlphaFoldDB" id="A0A4Q7VMX8"/>
<protein>
    <submittedName>
        <fullName evidence="7">TetR family transcriptional regulator</fullName>
    </submittedName>
</protein>
<sequence>MVPPQAPENVRDTVPARQRRKEARPQELLDAALELFVEKGFAATRAEEVAARAGVSKGTLYLYYPSKEDLLKAVILRNISHEIAEGVGIVAAHEGSAAELLQLVLHEWWRRFGETPASGICKLMMSEVRNFPDIGRFFAAEVIEPMHALLGSVLQRGIERGEFRPLPIPQVVQLLMAPMLFIVMHKHSFGACEGVELGVDPTRLIDTQVDIVLQGIALAPATKGRR</sequence>
<reference evidence="7 8" key="1">
    <citation type="submission" date="2019-02" db="EMBL/GenBank/DDBJ databases">
        <title>Genomic Encyclopedia of Type Strains, Phase IV (KMG-IV): sequencing the most valuable type-strain genomes for metagenomic binning, comparative biology and taxonomic classification.</title>
        <authorList>
            <person name="Goeker M."/>
        </authorList>
    </citation>
    <scope>NUCLEOTIDE SEQUENCE [LARGE SCALE GENOMIC DNA]</scope>
    <source>
        <strain evidence="7 8">DSM 19570</strain>
    </source>
</reference>
<evidence type="ECO:0000256" key="4">
    <source>
        <dbReference type="PROSITE-ProRule" id="PRU00335"/>
    </source>
</evidence>
<evidence type="ECO:0000313" key="7">
    <source>
        <dbReference type="EMBL" id="RZT97696.1"/>
    </source>
</evidence>
<organism evidence="7 8">
    <name type="scientific">Rivibacter subsaxonicus</name>
    <dbReference type="NCBI Taxonomy" id="457575"/>
    <lineage>
        <taxon>Bacteria</taxon>
        <taxon>Pseudomonadati</taxon>
        <taxon>Pseudomonadota</taxon>
        <taxon>Betaproteobacteria</taxon>
        <taxon>Burkholderiales</taxon>
        <taxon>Rivibacter</taxon>
    </lineage>
</organism>
<dbReference type="SUPFAM" id="SSF48498">
    <property type="entry name" value="Tetracyclin repressor-like, C-terminal domain"/>
    <property type="match status" value="1"/>
</dbReference>
<keyword evidence="2 4" id="KW-0238">DNA-binding</keyword>
<dbReference type="GO" id="GO:0003700">
    <property type="term" value="F:DNA-binding transcription factor activity"/>
    <property type="evidence" value="ECO:0007669"/>
    <property type="project" value="TreeGrafter"/>
</dbReference>
<comment type="caution">
    <text evidence="7">The sequence shown here is derived from an EMBL/GenBank/DDBJ whole genome shotgun (WGS) entry which is preliminary data.</text>
</comment>
<dbReference type="OrthoDB" id="9809994at2"/>
<dbReference type="InterPro" id="IPR050109">
    <property type="entry name" value="HTH-type_TetR-like_transc_reg"/>
</dbReference>
<dbReference type="PRINTS" id="PR00455">
    <property type="entry name" value="HTHTETR"/>
</dbReference>
<dbReference type="PANTHER" id="PTHR30055:SF234">
    <property type="entry name" value="HTH-TYPE TRANSCRIPTIONAL REGULATOR BETI"/>
    <property type="match status" value="1"/>
</dbReference>
<evidence type="ECO:0000259" key="6">
    <source>
        <dbReference type="PROSITE" id="PS50977"/>
    </source>
</evidence>
<dbReference type="Pfam" id="PF00440">
    <property type="entry name" value="TetR_N"/>
    <property type="match status" value="1"/>
</dbReference>
<dbReference type="InterPro" id="IPR009057">
    <property type="entry name" value="Homeodomain-like_sf"/>
</dbReference>
<evidence type="ECO:0000256" key="5">
    <source>
        <dbReference type="SAM" id="MobiDB-lite"/>
    </source>
</evidence>
<dbReference type="GO" id="GO:0000976">
    <property type="term" value="F:transcription cis-regulatory region binding"/>
    <property type="evidence" value="ECO:0007669"/>
    <property type="project" value="TreeGrafter"/>
</dbReference>
<keyword evidence="3" id="KW-0804">Transcription</keyword>
<accession>A0A4Q7VMX8</accession>
<evidence type="ECO:0000256" key="3">
    <source>
        <dbReference type="ARBA" id="ARBA00023163"/>
    </source>
</evidence>
<dbReference type="Gene3D" id="1.10.10.60">
    <property type="entry name" value="Homeodomain-like"/>
    <property type="match status" value="1"/>
</dbReference>
<feature type="region of interest" description="Disordered" evidence="5">
    <location>
        <begin position="1"/>
        <end position="22"/>
    </location>
</feature>